<feature type="transmembrane region" description="Helical" evidence="2">
    <location>
        <begin position="86"/>
        <end position="105"/>
    </location>
</feature>
<dbReference type="GO" id="GO:1902201">
    <property type="term" value="P:negative regulation of bacterial-type flagellum-dependent cell motility"/>
    <property type="evidence" value="ECO:0007669"/>
    <property type="project" value="TreeGrafter"/>
</dbReference>
<evidence type="ECO:0000259" key="3">
    <source>
        <dbReference type="PROSITE" id="PS50887"/>
    </source>
</evidence>
<keyword evidence="2" id="KW-1133">Transmembrane helix</keyword>
<dbReference type="RefSeq" id="WP_159232276.1">
    <property type="nucleotide sequence ID" value="NZ_CACSIP010000024.1"/>
</dbReference>
<dbReference type="GO" id="GO:0052621">
    <property type="term" value="F:diguanylate cyclase activity"/>
    <property type="evidence" value="ECO:0007669"/>
    <property type="project" value="UniProtKB-EC"/>
</dbReference>
<keyword evidence="2" id="KW-0472">Membrane</keyword>
<organism evidence="4 5">
    <name type="scientific">Mycolicibacterium vanbaalenii</name>
    <name type="common">Mycobacterium vanbaalenii</name>
    <dbReference type="NCBI Taxonomy" id="110539"/>
    <lineage>
        <taxon>Bacteria</taxon>
        <taxon>Bacillati</taxon>
        <taxon>Actinomycetota</taxon>
        <taxon>Actinomycetes</taxon>
        <taxon>Mycobacteriales</taxon>
        <taxon>Mycobacteriaceae</taxon>
        <taxon>Mycolicibacterium</taxon>
    </lineage>
</organism>
<dbReference type="PANTHER" id="PTHR45138:SF24">
    <property type="entry name" value="DIGUANYLATE CYCLASE DGCC-RELATED"/>
    <property type="match status" value="1"/>
</dbReference>
<keyword evidence="2" id="KW-0812">Transmembrane</keyword>
<dbReference type="InterPro" id="IPR043128">
    <property type="entry name" value="Rev_trsase/Diguanyl_cyclase"/>
</dbReference>
<dbReference type="InterPro" id="IPR000160">
    <property type="entry name" value="GGDEF_dom"/>
</dbReference>
<proteinExistence type="predicted"/>
<dbReference type="InterPro" id="IPR029787">
    <property type="entry name" value="Nucleotide_cyclase"/>
</dbReference>
<dbReference type="SUPFAM" id="SSF55073">
    <property type="entry name" value="Nucleotide cyclase"/>
    <property type="match status" value="1"/>
</dbReference>
<feature type="transmembrane region" description="Helical" evidence="2">
    <location>
        <begin position="160"/>
        <end position="184"/>
    </location>
</feature>
<evidence type="ECO:0000256" key="1">
    <source>
        <dbReference type="SAM" id="MobiDB-lite"/>
    </source>
</evidence>
<keyword evidence="4" id="KW-0808">Transferase</keyword>
<feature type="domain" description="GGDEF" evidence="3">
    <location>
        <begin position="224"/>
        <end position="356"/>
    </location>
</feature>
<dbReference type="GO" id="GO:0005886">
    <property type="term" value="C:plasma membrane"/>
    <property type="evidence" value="ECO:0007669"/>
    <property type="project" value="TreeGrafter"/>
</dbReference>
<dbReference type="NCBIfam" id="TIGR00254">
    <property type="entry name" value="GGDEF"/>
    <property type="match status" value="1"/>
</dbReference>
<dbReference type="EMBL" id="CACSIP010000024">
    <property type="protein sequence ID" value="CAA0126072.1"/>
    <property type="molecule type" value="Genomic_DNA"/>
</dbReference>
<dbReference type="EC" id="2.7.7.65" evidence="4"/>
<reference evidence="4 5" key="1">
    <citation type="submission" date="2019-11" db="EMBL/GenBank/DDBJ databases">
        <authorList>
            <person name="Holert J."/>
        </authorList>
    </citation>
    <scope>NUCLEOTIDE SEQUENCE [LARGE SCALE GENOMIC DNA]</scope>
    <source>
        <strain evidence="4">BC8_1</strain>
    </source>
</reference>
<dbReference type="AlphaFoldDB" id="A0A5S9R2B1"/>
<evidence type="ECO:0000256" key="2">
    <source>
        <dbReference type="SAM" id="Phobius"/>
    </source>
</evidence>
<dbReference type="CDD" id="cd01949">
    <property type="entry name" value="GGDEF"/>
    <property type="match status" value="1"/>
</dbReference>
<dbReference type="Proteomes" id="UP000430146">
    <property type="component" value="Unassembled WGS sequence"/>
</dbReference>
<dbReference type="InterPro" id="IPR050469">
    <property type="entry name" value="Diguanylate_Cyclase"/>
</dbReference>
<dbReference type="PROSITE" id="PS50887">
    <property type="entry name" value="GGDEF"/>
    <property type="match status" value="1"/>
</dbReference>
<dbReference type="GO" id="GO:0043709">
    <property type="term" value="P:cell adhesion involved in single-species biofilm formation"/>
    <property type="evidence" value="ECO:0007669"/>
    <property type="project" value="TreeGrafter"/>
</dbReference>
<evidence type="ECO:0000313" key="5">
    <source>
        <dbReference type="Proteomes" id="UP000430146"/>
    </source>
</evidence>
<feature type="transmembrane region" description="Helical" evidence="2">
    <location>
        <begin position="57"/>
        <end position="79"/>
    </location>
</feature>
<dbReference type="Gene3D" id="3.30.70.270">
    <property type="match status" value="1"/>
</dbReference>
<dbReference type="SMART" id="SM00267">
    <property type="entry name" value="GGDEF"/>
    <property type="match status" value="1"/>
</dbReference>
<feature type="transmembrane region" description="Helical" evidence="2">
    <location>
        <begin position="135"/>
        <end position="154"/>
    </location>
</feature>
<evidence type="ECO:0000313" key="4">
    <source>
        <dbReference type="EMBL" id="CAA0126072.1"/>
    </source>
</evidence>
<name>A0A5S9R2B1_MYCVN</name>
<accession>A0A5S9R2B1</accession>
<dbReference type="PANTHER" id="PTHR45138">
    <property type="entry name" value="REGULATORY COMPONENTS OF SENSORY TRANSDUCTION SYSTEM"/>
    <property type="match status" value="1"/>
</dbReference>
<keyword evidence="4" id="KW-0548">Nucleotidyltransferase</keyword>
<protein>
    <submittedName>
        <fullName evidence="4">Putative diguanylate cyclase DgcC</fullName>
        <ecNumber evidence="4">2.7.7.65</ecNumber>
    </submittedName>
</protein>
<feature type="transmembrane region" description="Helical" evidence="2">
    <location>
        <begin position="32"/>
        <end position="51"/>
    </location>
</feature>
<keyword evidence="5" id="KW-1185">Reference proteome</keyword>
<feature type="compositionally biased region" description="Basic and acidic residues" evidence="1">
    <location>
        <begin position="355"/>
        <end position="375"/>
    </location>
</feature>
<sequence length="375" mass="39422">MGAIRSWWRHPDQYDWLSSYMHARGFTRSAQILMAVVAASGALVPANAFWSPVPANLALLIPVAVIAGVAGLSYCVLWLTRWPTRIQSIGFASFICLSIGLGSWAAADPQIGLMACAALAVSGGYFAFFHSAPLVAANLAVALVVAAVHVAELATQGELVLALTMFFLVIELNAGVPLAIQVMVHALGIDLIKSDRDPLTGLFNRRSFQRAVVATVLDGQPAGSYLAFAMIDLDRFKALNDAYGHSTGDDALVAVGRALCTTLPESAIVGRVGGEEFLAADIIATPVAESLGEQAREAITTTGYGLTGSVGTAAVEAAALNSGTIVDSLHWLTVEADVAMYTAKRAGGNQVHHHGPLEAPRRAPDVERMHGETPQ</sequence>
<gene>
    <name evidence="4" type="primary">dgcC</name>
    <name evidence="4" type="ORF">AELLOGFF_04756</name>
</gene>
<feature type="region of interest" description="Disordered" evidence="1">
    <location>
        <begin position="347"/>
        <end position="375"/>
    </location>
</feature>
<dbReference type="OrthoDB" id="23692at2"/>
<dbReference type="Pfam" id="PF00990">
    <property type="entry name" value="GGDEF"/>
    <property type="match status" value="1"/>
</dbReference>